<reference evidence="3" key="1">
    <citation type="submission" date="2023-10" db="EMBL/GenBank/DDBJ databases">
        <authorList>
            <person name="Chen Y."/>
            <person name="Shah S."/>
            <person name="Dougan E. K."/>
            <person name="Thang M."/>
            <person name="Chan C."/>
        </authorList>
    </citation>
    <scope>NUCLEOTIDE SEQUENCE [LARGE SCALE GENOMIC DNA]</scope>
</reference>
<protein>
    <submittedName>
        <fullName evidence="3">Uncharacterized protein</fullName>
    </submittedName>
</protein>
<dbReference type="Proteomes" id="UP001189429">
    <property type="component" value="Unassembled WGS sequence"/>
</dbReference>
<organism evidence="3 4">
    <name type="scientific">Prorocentrum cordatum</name>
    <dbReference type="NCBI Taxonomy" id="2364126"/>
    <lineage>
        <taxon>Eukaryota</taxon>
        <taxon>Sar</taxon>
        <taxon>Alveolata</taxon>
        <taxon>Dinophyceae</taxon>
        <taxon>Prorocentrales</taxon>
        <taxon>Prorocentraceae</taxon>
        <taxon>Prorocentrum</taxon>
    </lineage>
</organism>
<keyword evidence="2" id="KW-1133">Transmembrane helix</keyword>
<name>A0ABN9R0J9_9DINO</name>
<accession>A0ABN9R0J9</accession>
<evidence type="ECO:0000256" key="1">
    <source>
        <dbReference type="SAM" id="MobiDB-lite"/>
    </source>
</evidence>
<evidence type="ECO:0000256" key="2">
    <source>
        <dbReference type="SAM" id="Phobius"/>
    </source>
</evidence>
<keyword evidence="2" id="KW-0472">Membrane</keyword>
<feature type="transmembrane region" description="Helical" evidence="2">
    <location>
        <begin position="553"/>
        <end position="571"/>
    </location>
</feature>
<feature type="region of interest" description="Disordered" evidence="1">
    <location>
        <begin position="318"/>
        <end position="356"/>
    </location>
</feature>
<evidence type="ECO:0000313" key="3">
    <source>
        <dbReference type="EMBL" id="CAK0812193.1"/>
    </source>
</evidence>
<gene>
    <name evidence="3" type="ORF">PCOR1329_LOCUS16538</name>
</gene>
<keyword evidence="2" id="KW-0812">Transmembrane</keyword>
<proteinExistence type="predicted"/>
<dbReference type="EMBL" id="CAUYUJ010005080">
    <property type="protein sequence ID" value="CAK0812193.1"/>
    <property type="molecule type" value="Genomic_DNA"/>
</dbReference>
<sequence>MPNVPKNKVIIGKMLSYLHGILSDSPNRTCVFIGKDLNGGLHRTNTLEDDDDATIGMHAHGQQHYAGEAFFSHTCMKDYALCATNTHHPRGPTLTNFADTSYIDYLPPIDVDCTVACDKPQTTPQWDYTRIFLAWNDGRVLDWAKQLRDDIEMDMWRTGQKARSPSDVAAQLADKSDVDCATCEMSSIFTNSNRLTKQDWKQRSGELADALLATVRTLASDATSIYLTLDPPFRPGPKIWHCLALKFTGTNVDLSVRKYADDLTKTHMCHDTQMAAYRAQHSDQILHDKLSAIGDDCELTFATTGELQARVNSLPSAGEHAGAAAAAAAQPARKHRRRQQRERGDQQSGSKSKLVDVGPLELEEMDMKDIQVMFPAVMKLLVNAAMGQRQTDAILIKTYLVSPSTRSAAAIRARVRAWVEKAEDIRSSTAAPQIDVEMAKTGAIRTAAFAGLLEGLHQEGASVGCLNRQNLTTLGNKLKVMDIKQNVELAPLANASDTHDAAQCKLQINLNPRSDVDPSAIHDSLIQTGARRKPGQGPMVHMERLRAHRLREILVAFVAGSLSVVAMLSAVQRAGSRWRCLQRRAEAVRVSLYNTVPEPVITAVQCVSNATRSFSRTSEFGHARYLALSTEDQDEGWFQGPAE</sequence>
<feature type="compositionally biased region" description="Low complexity" evidence="1">
    <location>
        <begin position="318"/>
        <end position="331"/>
    </location>
</feature>
<evidence type="ECO:0000313" key="4">
    <source>
        <dbReference type="Proteomes" id="UP001189429"/>
    </source>
</evidence>
<comment type="caution">
    <text evidence="3">The sequence shown here is derived from an EMBL/GenBank/DDBJ whole genome shotgun (WGS) entry which is preliminary data.</text>
</comment>
<keyword evidence="4" id="KW-1185">Reference proteome</keyword>